<dbReference type="eggNOG" id="KOG0460">
    <property type="taxonomic scope" value="Eukaryota"/>
</dbReference>
<evidence type="ECO:0000256" key="10">
    <source>
        <dbReference type="SAM" id="MobiDB-lite"/>
    </source>
</evidence>
<comment type="subcellular location">
    <subcellularLocation>
        <location evidence="1">Mitochondrion</location>
    </subcellularLocation>
</comment>
<dbReference type="PhylomeDB" id="T1J6F1"/>
<feature type="region of interest" description="Disordered" evidence="10">
    <location>
        <begin position="304"/>
        <end position="325"/>
    </location>
</feature>
<dbReference type="InterPro" id="IPR004160">
    <property type="entry name" value="Transl_elong_EFTu/EF1A_C"/>
</dbReference>
<keyword evidence="6" id="KW-0648">Protein biosynthesis</keyword>
<evidence type="ECO:0000256" key="2">
    <source>
        <dbReference type="ARBA" id="ARBA00007249"/>
    </source>
</evidence>
<dbReference type="InterPro" id="IPR004161">
    <property type="entry name" value="EFTu-like_2"/>
</dbReference>
<evidence type="ECO:0000259" key="11">
    <source>
        <dbReference type="Pfam" id="PF00009"/>
    </source>
</evidence>
<evidence type="ECO:0000256" key="5">
    <source>
        <dbReference type="ARBA" id="ARBA00022768"/>
    </source>
</evidence>
<dbReference type="EMBL" id="JH431878">
    <property type="status" value="NOT_ANNOTATED_CDS"/>
    <property type="molecule type" value="Genomic_DNA"/>
</dbReference>
<feature type="compositionally biased region" description="Basic and acidic residues" evidence="10">
    <location>
        <begin position="310"/>
        <end position="325"/>
    </location>
</feature>
<dbReference type="InterPro" id="IPR009001">
    <property type="entry name" value="Transl_elong_EF1A/Init_IF2_C"/>
</dbReference>
<keyword evidence="4" id="KW-0547">Nucleotide-binding</keyword>
<accession>T1J6F1</accession>
<comment type="similarity">
    <text evidence="2">Belongs to the TRAFAC class translation factor GTPase superfamily. Classic translation factor GTPase family. EF-Tu/EF-1A subfamily.</text>
</comment>
<protein>
    <recommendedName>
        <fullName evidence="3">Elongation factor Tu, mitochondrial</fullName>
    </recommendedName>
</protein>
<dbReference type="GO" id="GO:0003924">
    <property type="term" value="F:GTPase activity"/>
    <property type="evidence" value="ECO:0007669"/>
    <property type="project" value="InterPro"/>
</dbReference>
<comment type="catalytic activity">
    <reaction evidence="9">
        <text>GTP + H2O = GDP + phosphate + H(+)</text>
        <dbReference type="Rhea" id="RHEA:19669"/>
        <dbReference type="ChEBI" id="CHEBI:15377"/>
        <dbReference type="ChEBI" id="CHEBI:15378"/>
        <dbReference type="ChEBI" id="CHEBI:37565"/>
        <dbReference type="ChEBI" id="CHEBI:43474"/>
        <dbReference type="ChEBI" id="CHEBI:58189"/>
        <dbReference type="EC" id="3.6.5.3"/>
    </reaction>
    <physiologicalReaction direction="left-to-right" evidence="9">
        <dbReference type="Rhea" id="RHEA:19670"/>
    </physiologicalReaction>
</comment>
<evidence type="ECO:0000256" key="6">
    <source>
        <dbReference type="ARBA" id="ARBA00022917"/>
    </source>
</evidence>
<evidence type="ECO:0000256" key="9">
    <source>
        <dbReference type="ARBA" id="ARBA00051990"/>
    </source>
</evidence>
<dbReference type="InterPro" id="IPR033720">
    <property type="entry name" value="EFTU_2"/>
</dbReference>
<dbReference type="GO" id="GO:0005739">
    <property type="term" value="C:mitochondrion"/>
    <property type="evidence" value="ECO:0007669"/>
    <property type="project" value="UniProtKB-SubCell"/>
</dbReference>
<reference evidence="14" key="2">
    <citation type="submission" date="2015-02" db="UniProtKB">
        <authorList>
            <consortium name="EnsemblMetazoa"/>
        </authorList>
    </citation>
    <scope>IDENTIFICATION</scope>
</reference>
<dbReference type="PANTHER" id="PTHR43721">
    <property type="entry name" value="ELONGATION FACTOR TU-RELATED"/>
    <property type="match status" value="1"/>
</dbReference>
<evidence type="ECO:0000256" key="3">
    <source>
        <dbReference type="ARBA" id="ARBA00017898"/>
    </source>
</evidence>
<dbReference type="Gene3D" id="3.40.50.300">
    <property type="entry name" value="P-loop containing nucleotide triphosphate hydrolases"/>
    <property type="match status" value="1"/>
</dbReference>
<feature type="domain" description="Tr-type G" evidence="11">
    <location>
        <begin position="1"/>
        <end position="90"/>
    </location>
</feature>
<dbReference type="SUPFAM" id="SSF52540">
    <property type="entry name" value="P-loop containing nucleoside triphosphate hydrolases"/>
    <property type="match status" value="1"/>
</dbReference>
<dbReference type="GO" id="GO:0070125">
    <property type="term" value="P:mitochondrial translational elongation"/>
    <property type="evidence" value="ECO:0007669"/>
    <property type="project" value="TreeGrafter"/>
</dbReference>
<evidence type="ECO:0000256" key="1">
    <source>
        <dbReference type="ARBA" id="ARBA00004173"/>
    </source>
</evidence>
<evidence type="ECO:0000256" key="4">
    <source>
        <dbReference type="ARBA" id="ARBA00022741"/>
    </source>
</evidence>
<dbReference type="AlphaFoldDB" id="T1J6F1"/>
<evidence type="ECO:0000259" key="12">
    <source>
        <dbReference type="Pfam" id="PF03143"/>
    </source>
</evidence>
<dbReference type="HOGENOM" id="CLU_007265_0_1_1"/>
<dbReference type="PANTHER" id="PTHR43721:SF36">
    <property type="entry name" value="ELONGATION FACTOR TU, MITOCHONDRIAL"/>
    <property type="match status" value="1"/>
</dbReference>
<evidence type="ECO:0000256" key="7">
    <source>
        <dbReference type="ARBA" id="ARBA00023128"/>
    </source>
</evidence>
<name>T1J6F1_STRMM</name>
<dbReference type="Gene3D" id="2.40.30.10">
    <property type="entry name" value="Translation factors"/>
    <property type="match status" value="2"/>
</dbReference>
<feature type="domain" description="Translation elongation factor EFTu/EF1A C-terminal" evidence="12">
    <location>
        <begin position="196"/>
        <end position="289"/>
    </location>
</feature>
<reference evidence="15" key="1">
    <citation type="submission" date="2011-05" db="EMBL/GenBank/DDBJ databases">
        <authorList>
            <person name="Richards S.R."/>
            <person name="Qu J."/>
            <person name="Jiang H."/>
            <person name="Jhangiani S.N."/>
            <person name="Agravi P."/>
            <person name="Goodspeed R."/>
            <person name="Gross S."/>
            <person name="Mandapat C."/>
            <person name="Jackson L."/>
            <person name="Mathew T."/>
            <person name="Pu L."/>
            <person name="Thornton R."/>
            <person name="Saada N."/>
            <person name="Wilczek-Boney K.B."/>
            <person name="Lee S."/>
            <person name="Kovar C."/>
            <person name="Wu Y."/>
            <person name="Scherer S.E."/>
            <person name="Worley K.C."/>
            <person name="Muzny D.M."/>
            <person name="Gibbs R."/>
        </authorList>
    </citation>
    <scope>NUCLEOTIDE SEQUENCE</scope>
    <source>
        <strain evidence="15">Brora</strain>
    </source>
</reference>
<dbReference type="InterPro" id="IPR050055">
    <property type="entry name" value="EF-Tu_GTPase"/>
</dbReference>
<dbReference type="OMA" id="MECELIG"/>
<organism evidence="14 15">
    <name type="scientific">Strigamia maritima</name>
    <name type="common">European centipede</name>
    <name type="synonym">Geophilus maritimus</name>
    <dbReference type="NCBI Taxonomy" id="126957"/>
    <lineage>
        <taxon>Eukaryota</taxon>
        <taxon>Metazoa</taxon>
        <taxon>Ecdysozoa</taxon>
        <taxon>Arthropoda</taxon>
        <taxon>Myriapoda</taxon>
        <taxon>Chilopoda</taxon>
        <taxon>Pleurostigmophora</taxon>
        <taxon>Geophilomorpha</taxon>
        <taxon>Linotaeniidae</taxon>
        <taxon>Strigamia</taxon>
    </lineage>
</organism>
<dbReference type="SUPFAM" id="SSF50447">
    <property type="entry name" value="Translation proteins"/>
    <property type="match status" value="1"/>
</dbReference>
<dbReference type="Pfam" id="PF03144">
    <property type="entry name" value="GTP_EFTU_D2"/>
    <property type="match status" value="1"/>
</dbReference>
<keyword evidence="7" id="KW-0496">Mitochondrion</keyword>
<sequence length="325" mass="36119">MPQTREHLILAKQIGISNIVVYINKVDAADQEMVELAEIELRELMNSMGMEGDKIPFVSGSALCALEGTKPEIGRDSIMKLMEAVDSYIPDPVRALDKPYLLPIDSVYSIPGRGTVVTGRLDRGVIKKGMECELIGYSKKFKSTITDIKAKCLNLGIEMFHKTLEEGQAGDQMGALIRGIKRDELRRGMAVCKPGSIDAHDQVEVQVYVLTKDEGGNGKPFTTNHALMMFSKTWDVSASVLIVDKDMVMPGEDSRFMLKLIKTMFMEQGQRFTLRSGSTTVGTGVVTKILPNMSPQERERLMMGAKKRAKLEAKKQDEQNKAQQK</sequence>
<dbReference type="Proteomes" id="UP000014500">
    <property type="component" value="Unassembled WGS sequence"/>
</dbReference>
<dbReference type="CDD" id="cd03697">
    <property type="entry name" value="EFTU_II"/>
    <property type="match status" value="1"/>
</dbReference>
<dbReference type="STRING" id="126957.T1J6F1"/>
<dbReference type="Pfam" id="PF00009">
    <property type="entry name" value="GTP_EFTU"/>
    <property type="match status" value="1"/>
</dbReference>
<dbReference type="InterPro" id="IPR009000">
    <property type="entry name" value="Transl_B-barrel_sf"/>
</dbReference>
<proteinExistence type="inferred from homology"/>
<dbReference type="GO" id="GO:0005525">
    <property type="term" value="F:GTP binding"/>
    <property type="evidence" value="ECO:0007669"/>
    <property type="project" value="UniProtKB-KW"/>
</dbReference>
<dbReference type="Pfam" id="PF03143">
    <property type="entry name" value="GTP_EFTU_D3"/>
    <property type="match status" value="1"/>
</dbReference>
<evidence type="ECO:0000256" key="8">
    <source>
        <dbReference type="ARBA" id="ARBA00023134"/>
    </source>
</evidence>
<keyword evidence="15" id="KW-1185">Reference proteome</keyword>
<dbReference type="EnsemblMetazoa" id="SMAR009220-RA">
    <property type="protein sequence ID" value="SMAR009220-PA"/>
    <property type="gene ID" value="SMAR009220"/>
</dbReference>
<evidence type="ECO:0000313" key="14">
    <source>
        <dbReference type="EnsemblMetazoa" id="SMAR009220-PA"/>
    </source>
</evidence>
<keyword evidence="8" id="KW-0342">GTP-binding</keyword>
<dbReference type="CDD" id="cd03706">
    <property type="entry name" value="mtEFTU_III"/>
    <property type="match status" value="1"/>
</dbReference>
<keyword evidence="5" id="KW-0251">Elongation factor</keyword>
<dbReference type="SUPFAM" id="SSF50465">
    <property type="entry name" value="EF-Tu/eEF-1alpha/eIF2-gamma C-terminal domain"/>
    <property type="match status" value="1"/>
</dbReference>
<feature type="domain" description="Translation elongation factor EFTu-like" evidence="13">
    <location>
        <begin position="114"/>
        <end position="192"/>
    </location>
</feature>
<dbReference type="InterPro" id="IPR000795">
    <property type="entry name" value="T_Tr_GTP-bd_dom"/>
</dbReference>
<dbReference type="GO" id="GO:0003746">
    <property type="term" value="F:translation elongation factor activity"/>
    <property type="evidence" value="ECO:0007669"/>
    <property type="project" value="UniProtKB-KW"/>
</dbReference>
<evidence type="ECO:0000313" key="15">
    <source>
        <dbReference type="Proteomes" id="UP000014500"/>
    </source>
</evidence>
<dbReference type="FunFam" id="2.40.30.10:FF:000001">
    <property type="entry name" value="Elongation factor Tu"/>
    <property type="match status" value="1"/>
</dbReference>
<dbReference type="InterPro" id="IPR027417">
    <property type="entry name" value="P-loop_NTPase"/>
</dbReference>
<evidence type="ECO:0000259" key="13">
    <source>
        <dbReference type="Pfam" id="PF03144"/>
    </source>
</evidence>